<evidence type="ECO:0000313" key="1">
    <source>
        <dbReference type="EMBL" id="TKW28332.1"/>
    </source>
</evidence>
<accession>A0A4U6VHN7</accession>
<evidence type="ECO:0000313" key="2">
    <source>
        <dbReference type="Proteomes" id="UP000298652"/>
    </source>
</evidence>
<dbReference type="AlphaFoldDB" id="A0A4U6VHN7"/>
<keyword evidence="2" id="KW-1185">Reference proteome</keyword>
<organism evidence="1 2">
    <name type="scientific">Setaria viridis</name>
    <name type="common">Green bristlegrass</name>
    <name type="synonym">Setaria italica subsp. viridis</name>
    <dbReference type="NCBI Taxonomy" id="4556"/>
    <lineage>
        <taxon>Eukaryota</taxon>
        <taxon>Viridiplantae</taxon>
        <taxon>Streptophyta</taxon>
        <taxon>Embryophyta</taxon>
        <taxon>Tracheophyta</taxon>
        <taxon>Spermatophyta</taxon>
        <taxon>Magnoliopsida</taxon>
        <taxon>Liliopsida</taxon>
        <taxon>Poales</taxon>
        <taxon>Poaceae</taxon>
        <taxon>PACMAD clade</taxon>
        <taxon>Panicoideae</taxon>
        <taxon>Panicodae</taxon>
        <taxon>Paniceae</taxon>
        <taxon>Cenchrinae</taxon>
        <taxon>Setaria</taxon>
    </lineage>
</organism>
<sequence>MQPTLLFVGFVEPFHSKELWNRLPNALTMRIEIVTDCTPSMTISQFLSWIRSYGYQAQNTVMFY</sequence>
<proteinExistence type="predicted"/>
<reference evidence="1" key="1">
    <citation type="submission" date="2019-03" db="EMBL/GenBank/DDBJ databases">
        <title>WGS assembly of Setaria viridis.</title>
        <authorList>
            <person name="Huang P."/>
            <person name="Jenkins J."/>
            <person name="Grimwood J."/>
            <person name="Barry K."/>
            <person name="Healey A."/>
            <person name="Mamidi S."/>
            <person name="Sreedasyam A."/>
            <person name="Shu S."/>
            <person name="Feldman M."/>
            <person name="Wu J."/>
            <person name="Yu Y."/>
            <person name="Chen C."/>
            <person name="Johnson J."/>
            <person name="Rokhsar D."/>
            <person name="Baxter I."/>
            <person name="Schmutz J."/>
            <person name="Brutnell T."/>
            <person name="Kellogg E."/>
        </authorList>
    </citation>
    <scope>NUCLEOTIDE SEQUENCE [LARGE SCALE GENOMIC DNA]</scope>
</reference>
<gene>
    <name evidence="1" type="ORF">SEVIR_3G311400v2</name>
</gene>
<protein>
    <submittedName>
        <fullName evidence="1">Uncharacterized protein</fullName>
    </submittedName>
</protein>
<name>A0A4U6VHN7_SETVI</name>
<dbReference type="Gramene" id="TKW28332">
    <property type="protein sequence ID" value="TKW28332"/>
    <property type="gene ID" value="SEVIR_3G311400v2"/>
</dbReference>
<dbReference type="Proteomes" id="UP000298652">
    <property type="component" value="Chromosome 3"/>
</dbReference>
<dbReference type="EMBL" id="CM016554">
    <property type="protein sequence ID" value="TKW28332.1"/>
    <property type="molecule type" value="Genomic_DNA"/>
</dbReference>